<dbReference type="RefSeq" id="XP_025576605.1">
    <property type="nucleotide sequence ID" value="XM_025721367.1"/>
</dbReference>
<dbReference type="OrthoDB" id="4630416at2759"/>
<dbReference type="Proteomes" id="UP000249402">
    <property type="component" value="Unassembled WGS sequence"/>
</dbReference>
<dbReference type="EMBL" id="KZ824431">
    <property type="protein sequence ID" value="RAL02278.1"/>
    <property type="molecule type" value="Genomic_DNA"/>
</dbReference>
<evidence type="ECO:0000313" key="1">
    <source>
        <dbReference type="EMBL" id="RAL02278.1"/>
    </source>
</evidence>
<organism evidence="1 2">
    <name type="scientific">Aspergillus ibericus CBS 121593</name>
    <dbReference type="NCBI Taxonomy" id="1448316"/>
    <lineage>
        <taxon>Eukaryota</taxon>
        <taxon>Fungi</taxon>
        <taxon>Dikarya</taxon>
        <taxon>Ascomycota</taxon>
        <taxon>Pezizomycotina</taxon>
        <taxon>Eurotiomycetes</taxon>
        <taxon>Eurotiomycetidae</taxon>
        <taxon>Eurotiales</taxon>
        <taxon>Aspergillaceae</taxon>
        <taxon>Aspergillus</taxon>
        <taxon>Aspergillus subgen. Circumdati</taxon>
    </lineage>
</organism>
<gene>
    <name evidence="1" type="ORF">BO80DRAFT_443588</name>
</gene>
<evidence type="ECO:0000313" key="2">
    <source>
        <dbReference type="Proteomes" id="UP000249402"/>
    </source>
</evidence>
<dbReference type="AlphaFoldDB" id="A0A395H5U2"/>
<keyword evidence="2" id="KW-1185">Reference proteome</keyword>
<proteinExistence type="predicted"/>
<dbReference type="VEuPathDB" id="FungiDB:BO80DRAFT_443588"/>
<accession>A0A395H5U2</accession>
<reference evidence="1 2" key="1">
    <citation type="submission" date="2018-02" db="EMBL/GenBank/DDBJ databases">
        <title>The genomes of Aspergillus section Nigri reveals drivers in fungal speciation.</title>
        <authorList>
            <consortium name="DOE Joint Genome Institute"/>
            <person name="Vesth T.C."/>
            <person name="Nybo J."/>
            <person name="Theobald S."/>
            <person name="Brandl J."/>
            <person name="Frisvad J.C."/>
            <person name="Nielsen K.F."/>
            <person name="Lyhne E.K."/>
            <person name="Kogle M.E."/>
            <person name="Kuo A."/>
            <person name="Riley R."/>
            <person name="Clum A."/>
            <person name="Nolan M."/>
            <person name="Lipzen A."/>
            <person name="Salamov A."/>
            <person name="Henrissat B."/>
            <person name="Wiebenga A."/>
            <person name="De vries R.P."/>
            <person name="Grigoriev I.V."/>
            <person name="Mortensen U.H."/>
            <person name="Andersen M.R."/>
            <person name="Baker S.E."/>
        </authorList>
    </citation>
    <scope>NUCLEOTIDE SEQUENCE [LARGE SCALE GENOMIC DNA]</scope>
    <source>
        <strain evidence="1 2">CBS 121593</strain>
    </source>
</reference>
<protein>
    <submittedName>
        <fullName evidence="1">Uncharacterized protein</fullName>
    </submittedName>
</protein>
<dbReference type="GeneID" id="37226232"/>
<sequence length="112" mass="12769">MPTRPWDLQTDDPERIQGSCSDYLPARFSNCSLDGSYCRHMFLAYLAPEGQSALWGDRDFVRGQVQHYAVPFDESQFSGNGAHFDGASFFSLAIVYTKMDYFVSPPRKRQTL</sequence>
<name>A0A395H5U2_9EURO</name>